<dbReference type="PANTHER" id="PTHR43166">
    <property type="entry name" value="AMINO ACID IMPORT ATP-BINDING PROTEIN"/>
    <property type="match status" value="1"/>
</dbReference>
<protein>
    <submittedName>
        <fullName evidence="10">Amino acid ABC transporter ATP-binding protein</fullName>
    </submittedName>
</protein>
<reference evidence="11" key="1">
    <citation type="journal article" date="2019" name="Int. J. Syst. Evol. Microbiol.">
        <title>The Global Catalogue of Microorganisms (GCM) 10K type strain sequencing project: providing services to taxonomists for standard genome sequencing and annotation.</title>
        <authorList>
            <consortium name="The Broad Institute Genomics Platform"/>
            <consortium name="The Broad Institute Genome Sequencing Center for Infectious Disease"/>
            <person name="Wu L."/>
            <person name="Ma J."/>
        </authorList>
    </citation>
    <scope>NUCLEOTIDE SEQUENCE [LARGE SCALE GENOMIC DNA]</scope>
    <source>
        <strain evidence="11">CGMCC 1.15643</strain>
    </source>
</reference>
<evidence type="ECO:0000256" key="3">
    <source>
        <dbReference type="ARBA" id="ARBA00022448"/>
    </source>
</evidence>
<name>A0ABW0F605_9HYPH</name>
<gene>
    <name evidence="10" type="ORF">ACFPK2_12965</name>
</gene>
<evidence type="ECO:0000313" key="11">
    <source>
        <dbReference type="Proteomes" id="UP001595976"/>
    </source>
</evidence>
<keyword evidence="7" id="KW-0029">Amino-acid transport</keyword>
<keyword evidence="4" id="KW-1003">Cell membrane</keyword>
<keyword evidence="6 10" id="KW-0067">ATP-binding</keyword>
<evidence type="ECO:0000256" key="2">
    <source>
        <dbReference type="ARBA" id="ARBA00005417"/>
    </source>
</evidence>
<dbReference type="PIRSF" id="PIRSF039085">
    <property type="entry name" value="ABC_ATPase_HisP"/>
    <property type="match status" value="1"/>
</dbReference>
<comment type="similarity">
    <text evidence="2">Belongs to the ABC transporter superfamily.</text>
</comment>
<dbReference type="RefSeq" id="WP_158443687.1">
    <property type="nucleotide sequence ID" value="NZ_JAOAOS010000005.1"/>
</dbReference>
<dbReference type="InterPro" id="IPR030679">
    <property type="entry name" value="ABC_ATPase_HisP-typ"/>
</dbReference>
<evidence type="ECO:0000256" key="4">
    <source>
        <dbReference type="ARBA" id="ARBA00022475"/>
    </source>
</evidence>
<dbReference type="InterPro" id="IPR050086">
    <property type="entry name" value="MetN_ABC_transporter-like"/>
</dbReference>
<dbReference type="GO" id="GO:0005524">
    <property type="term" value="F:ATP binding"/>
    <property type="evidence" value="ECO:0007669"/>
    <property type="project" value="UniProtKB-KW"/>
</dbReference>
<dbReference type="Pfam" id="PF00005">
    <property type="entry name" value="ABC_tran"/>
    <property type="match status" value="1"/>
</dbReference>
<accession>A0ABW0F605</accession>
<evidence type="ECO:0000259" key="9">
    <source>
        <dbReference type="PROSITE" id="PS50893"/>
    </source>
</evidence>
<dbReference type="Gene3D" id="3.40.50.300">
    <property type="entry name" value="P-loop containing nucleotide triphosphate hydrolases"/>
    <property type="match status" value="1"/>
</dbReference>
<dbReference type="SMART" id="SM00382">
    <property type="entry name" value="AAA"/>
    <property type="match status" value="1"/>
</dbReference>
<keyword evidence="11" id="KW-1185">Reference proteome</keyword>
<dbReference type="PROSITE" id="PS00211">
    <property type="entry name" value="ABC_TRANSPORTER_1"/>
    <property type="match status" value="1"/>
</dbReference>
<comment type="subcellular location">
    <subcellularLocation>
        <location evidence="1">Cell membrane</location>
        <topology evidence="1">Peripheral membrane protein</topology>
    </subcellularLocation>
</comment>
<organism evidence="10 11">
    <name type="scientific">Bosea minatitlanensis</name>
    <dbReference type="NCBI Taxonomy" id="128782"/>
    <lineage>
        <taxon>Bacteria</taxon>
        <taxon>Pseudomonadati</taxon>
        <taxon>Pseudomonadota</taxon>
        <taxon>Alphaproteobacteria</taxon>
        <taxon>Hyphomicrobiales</taxon>
        <taxon>Boseaceae</taxon>
        <taxon>Bosea</taxon>
    </lineage>
</organism>
<feature type="domain" description="ABC transporter" evidence="9">
    <location>
        <begin position="8"/>
        <end position="252"/>
    </location>
</feature>
<comment type="caution">
    <text evidence="10">The sequence shown here is derived from an EMBL/GenBank/DDBJ whole genome shotgun (WGS) entry which is preliminary data.</text>
</comment>
<dbReference type="InterPro" id="IPR003439">
    <property type="entry name" value="ABC_transporter-like_ATP-bd"/>
</dbReference>
<dbReference type="CDD" id="cd03262">
    <property type="entry name" value="ABC_HisP_GlnQ"/>
    <property type="match status" value="1"/>
</dbReference>
<dbReference type="InterPro" id="IPR003593">
    <property type="entry name" value="AAA+_ATPase"/>
</dbReference>
<dbReference type="SUPFAM" id="SSF52540">
    <property type="entry name" value="P-loop containing nucleoside triphosphate hydrolases"/>
    <property type="match status" value="1"/>
</dbReference>
<dbReference type="EMBL" id="JBHSLI010000005">
    <property type="protein sequence ID" value="MFC5293895.1"/>
    <property type="molecule type" value="Genomic_DNA"/>
</dbReference>
<keyword evidence="3" id="KW-0813">Transport</keyword>
<keyword evidence="8" id="KW-0472">Membrane</keyword>
<evidence type="ECO:0000256" key="1">
    <source>
        <dbReference type="ARBA" id="ARBA00004202"/>
    </source>
</evidence>
<evidence type="ECO:0000256" key="7">
    <source>
        <dbReference type="ARBA" id="ARBA00022970"/>
    </source>
</evidence>
<dbReference type="InterPro" id="IPR017871">
    <property type="entry name" value="ABC_transporter-like_CS"/>
</dbReference>
<dbReference type="InterPro" id="IPR027417">
    <property type="entry name" value="P-loop_NTPase"/>
</dbReference>
<sequence length="257" mass="28027">MNKPQPLLAIRGLTKQFGAVEVLKGVDLDLDQGDVVSIIGSSGSGKTTLLRCVNLLEEYQGGDIVLDGETIGYRSVNGRRHRLGDRALSRQRAMTGMVFQSFNLFPHLSAAGNVMLGLRKVLKLPKAEARAIAETWLARVGLAARADHYPSQLSGGQQQRVAIARALAMNPKLVLLDEVTSALDPELVQEVLNTVKGIAEDGATLLIVTHEMRFARDVSSRVVFMEQGRIHEEGPAAEIFGNPKSARLAEFLRNTRH</sequence>
<evidence type="ECO:0000256" key="6">
    <source>
        <dbReference type="ARBA" id="ARBA00022840"/>
    </source>
</evidence>
<dbReference type="PROSITE" id="PS50893">
    <property type="entry name" value="ABC_TRANSPORTER_2"/>
    <property type="match status" value="1"/>
</dbReference>
<evidence type="ECO:0000313" key="10">
    <source>
        <dbReference type="EMBL" id="MFC5293895.1"/>
    </source>
</evidence>
<dbReference type="Proteomes" id="UP001595976">
    <property type="component" value="Unassembled WGS sequence"/>
</dbReference>
<dbReference type="PANTHER" id="PTHR43166:SF9">
    <property type="entry name" value="GLUTAMATE_ASPARTATE IMPORT ATP-BINDING PROTEIN GLTL"/>
    <property type="match status" value="1"/>
</dbReference>
<proteinExistence type="inferred from homology"/>
<evidence type="ECO:0000256" key="5">
    <source>
        <dbReference type="ARBA" id="ARBA00022741"/>
    </source>
</evidence>
<evidence type="ECO:0000256" key="8">
    <source>
        <dbReference type="ARBA" id="ARBA00023136"/>
    </source>
</evidence>
<keyword evidence="5" id="KW-0547">Nucleotide-binding</keyword>